<proteinExistence type="predicted"/>
<dbReference type="Gene3D" id="1.10.10.10">
    <property type="entry name" value="Winged helix-like DNA-binding domain superfamily/Winged helix DNA-binding domain"/>
    <property type="match status" value="1"/>
</dbReference>
<dbReference type="AlphaFoldDB" id="A0A0C5BVF2"/>
<dbReference type="PROSITE" id="PS50995">
    <property type="entry name" value="HTH_MARR_2"/>
    <property type="match status" value="1"/>
</dbReference>
<dbReference type="PRINTS" id="PR00598">
    <property type="entry name" value="HTHMARR"/>
</dbReference>
<dbReference type="InterPro" id="IPR036390">
    <property type="entry name" value="WH_DNA-bd_sf"/>
</dbReference>
<dbReference type="Proteomes" id="UP000032027">
    <property type="component" value="Chromosome"/>
</dbReference>
<dbReference type="InterPro" id="IPR036388">
    <property type="entry name" value="WH-like_DNA-bd_sf"/>
</dbReference>
<sequence>MKTLDLTDSIGLMMKRSAKSWERATDIEMTERFGLTGGKWKTITGLSIKEGITQKQLADMMFVEAPTLVPIIDKLEKEGYIVRKTDPNDRRNNLVFLTDKAKKTTDSIIDCISEMRDVGLEKISKKDLEITKKTLMQINANADAFIIKKGEKTEPDVWTDPQNKSQKTLVKV</sequence>
<dbReference type="SUPFAM" id="SSF46785">
    <property type="entry name" value="Winged helix' DNA-binding domain"/>
    <property type="match status" value="1"/>
</dbReference>
<reference evidence="6" key="1">
    <citation type="submission" date="2015-02" db="EMBL/GenBank/DDBJ databases">
        <title>Characterization of two novel Thaumarchaeota isolated from the Northern Adriatic Sea.</title>
        <authorList>
            <person name="Bayer B."/>
            <person name="Vojvoda J."/>
            <person name="Offre P."/>
            <person name="Srivastava A."/>
            <person name="Elisabeth N."/>
            <person name="Garcia J.A.L."/>
            <person name="Schleper C."/>
            <person name="Herndl G.J."/>
        </authorList>
    </citation>
    <scope>NUCLEOTIDE SEQUENCE [LARGE SCALE GENOMIC DNA]</scope>
    <source>
        <strain evidence="6">D3C</strain>
    </source>
</reference>
<evidence type="ECO:0000256" key="1">
    <source>
        <dbReference type="ARBA" id="ARBA00023015"/>
    </source>
</evidence>
<dbReference type="InterPro" id="IPR000835">
    <property type="entry name" value="HTH_MarR-typ"/>
</dbReference>
<protein>
    <submittedName>
        <fullName evidence="5">Putative Transcriptional regulator, MarR family protein</fullName>
    </submittedName>
</protein>
<dbReference type="HOGENOM" id="CLU_083287_18_6_2"/>
<keyword evidence="2" id="KW-0238">DNA-binding</keyword>
<dbReference type="GO" id="GO:0003677">
    <property type="term" value="F:DNA binding"/>
    <property type="evidence" value="ECO:0007669"/>
    <property type="project" value="UniProtKB-KW"/>
</dbReference>
<evidence type="ECO:0000313" key="6">
    <source>
        <dbReference type="Proteomes" id="UP000032027"/>
    </source>
</evidence>
<evidence type="ECO:0000256" key="3">
    <source>
        <dbReference type="ARBA" id="ARBA00023163"/>
    </source>
</evidence>
<keyword evidence="6" id="KW-1185">Reference proteome</keyword>
<dbReference type="PANTHER" id="PTHR42756">
    <property type="entry name" value="TRANSCRIPTIONAL REGULATOR, MARR"/>
    <property type="match status" value="1"/>
</dbReference>
<evidence type="ECO:0000313" key="5">
    <source>
        <dbReference type="EMBL" id="AJM92236.1"/>
    </source>
</evidence>
<organism evidence="5 6">
    <name type="scientific">Nitrosopumilus piranensis</name>
    <dbReference type="NCBI Taxonomy" id="1582439"/>
    <lineage>
        <taxon>Archaea</taxon>
        <taxon>Nitrososphaerota</taxon>
        <taxon>Nitrososphaeria</taxon>
        <taxon>Nitrosopumilales</taxon>
        <taxon>Nitrosopumilaceae</taxon>
        <taxon>Nitrosopumilus</taxon>
    </lineage>
</organism>
<dbReference type="PANTHER" id="PTHR42756:SF1">
    <property type="entry name" value="TRANSCRIPTIONAL REPRESSOR OF EMRAB OPERON"/>
    <property type="match status" value="1"/>
</dbReference>
<dbReference type="GO" id="GO:0003700">
    <property type="term" value="F:DNA-binding transcription factor activity"/>
    <property type="evidence" value="ECO:0007669"/>
    <property type="project" value="InterPro"/>
</dbReference>
<reference evidence="5 6" key="2">
    <citation type="journal article" date="2016" name="ISME J.">
        <title>Physiological and genomic characterization of two novel marine thaumarchaeal strains indicates niche differentiation.</title>
        <authorList>
            <person name="Bayer B."/>
            <person name="Vojvoda J."/>
            <person name="Offre P."/>
            <person name="Alves R.J."/>
            <person name="Elisabeth N.H."/>
            <person name="Garcia J.A."/>
            <person name="Volland J.M."/>
            <person name="Srivastava A."/>
            <person name="Schleper C."/>
            <person name="Herndl G.J."/>
        </authorList>
    </citation>
    <scope>NUCLEOTIDE SEQUENCE [LARGE SCALE GENOMIC DNA]</scope>
    <source>
        <strain evidence="5 6">D3C</strain>
    </source>
</reference>
<dbReference type="PATRIC" id="fig|1582439.9.peg.1055"/>
<feature type="domain" description="HTH marR-type" evidence="4">
    <location>
        <begin position="7"/>
        <end position="140"/>
    </location>
</feature>
<dbReference type="EMBL" id="CP010868">
    <property type="protein sequence ID" value="AJM92236.1"/>
    <property type="molecule type" value="Genomic_DNA"/>
</dbReference>
<gene>
    <name evidence="5" type="ORF">NPIRD3C_1024</name>
</gene>
<keyword evidence="1" id="KW-0805">Transcription regulation</keyword>
<accession>A0A0C5BVF2</accession>
<evidence type="ECO:0000259" key="4">
    <source>
        <dbReference type="PROSITE" id="PS50995"/>
    </source>
</evidence>
<evidence type="ECO:0000256" key="2">
    <source>
        <dbReference type="ARBA" id="ARBA00023125"/>
    </source>
</evidence>
<name>A0A0C5BVF2_9ARCH</name>
<dbReference type="STRING" id="1582439.NPIRD3C_1024"/>
<dbReference type="KEGG" id="nid:NPIRD3C_1024"/>
<keyword evidence="3" id="KW-0804">Transcription</keyword>
<dbReference type="SMART" id="SM00347">
    <property type="entry name" value="HTH_MARR"/>
    <property type="match status" value="1"/>
</dbReference>
<dbReference type="Pfam" id="PF01047">
    <property type="entry name" value="MarR"/>
    <property type="match status" value="1"/>
</dbReference>
<reference evidence="5 6" key="3">
    <citation type="journal article" date="2019" name="Int. J. Syst. Evol. Microbiol.">
        <title>Nitrosopumilus adriaticus sp. nov. and Nitrosopumilus piranensis sp. nov., two ammonia-oxidizing archaea from the Adriatic Sea and members of the class Nitrososphaeria.</title>
        <authorList>
            <person name="Bayer B."/>
            <person name="Vojvoda J."/>
            <person name="Reinthaler T."/>
            <person name="Reyes C."/>
            <person name="Pinto M."/>
            <person name="Herndl G.J."/>
        </authorList>
    </citation>
    <scope>NUCLEOTIDE SEQUENCE [LARGE SCALE GENOMIC DNA]</scope>
    <source>
        <strain evidence="5 6">D3C</strain>
    </source>
</reference>